<evidence type="ECO:0000256" key="6">
    <source>
        <dbReference type="ARBA" id="ARBA00022679"/>
    </source>
</evidence>
<keyword evidence="11 14" id="KW-0408">Iron</keyword>
<dbReference type="FunFam" id="3.20.20.70:FF:000026">
    <property type="entry name" value="Biotin synthase"/>
    <property type="match status" value="1"/>
</dbReference>
<dbReference type="Pfam" id="PF04055">
    <property type="entry name" value="Radical_SAM"/>
    <property type="match status" value="1"/>
</dbReference>
<dbReference type="FunCoup" id="W0RR26">
    <property type="interactions" value="385"/>
</dbReference>
<accession>W0RR26</accession>
<dbReference type="AlphaFoldDB" id="W0RR26"/>
<dbReference type="Pfam" id="PF06968">
    <property type="entry name" value="BATS"/>
    <property type="match status" value="1"/>
</dbReference>
<evidence type="ECO:0000256" key="3">
    <source>
        <dbReference type="ARBA" id="ARBA00011738"/>
    </source>
</evidence>
<name>W0RR26_9BACT</name>
<comment type="pathway">
    <text evidence="1 14">Cofactor biosynthesis; biotin biosynthesis; biotin from 7,8-diaminononanoate: step 2/2.</text>
</comment>
<evidence type="ECO:0000256" key="2">
    <source>
        <dbReference type="ARBA" id="ARBA00010765"/>
    </source>
</evidence>
<dbReference type="InParanoid" id="W0RR26"/>
<comment type="catalytic activity">
    <reaction evidence="13 14">
        <text>(4R,5S)-dethiobiotin + (sulfur carrier)-SH + 2 reduced [2Fe-2S]-[ferredoxin] + 2 S-adenosyl-L-methionine = (sulfur carrier)-H + biotin + 2 5'-deoxyadenosine + 2 L-methionine + 2 oxidized [2Fe-2S]-[ferredoxin]</text>
        <dbReference type="Rhea" id="RHEA:22060"/>
        <dbReference type="Rhea" id="RHEA-COMP:10000"/>
        <dbReference type="Rhea" id="RHEA-COMP:10001"/>
        <dbReference type="Rhea" id="RHEA-COMP:14737"/>
        <dbReference type="Rhea" id="RHEA-COMP:14739"/>
        <dbReference type="ChEBI" id="CHEBI:17319"/>
        <dbReference type="ChEBI" id="CHEBI:29917"/>
        <dbReference type="ChEBI" id="CHEBI:33737"/>
        <dbReference type="ChEBI" id="CHEBI:33738"/>
        <dbReference type="ChEBI" id="CHEBI:57586"/>
        <dbReference type="ChEBI" id="CHEBI:57844"/>
        <dbReference type="ChEBI" id="CHEBI:59789"/>
        <dbReference type="ChEBI" id="CHEBI:64428"/>
        <dbReference type="ChEBI" id="CHEBI:149473"/>
        <dbReference type="EC" id="2.8.1.6"/>
    </reaction>
</comment>
<dbReference type="Proteomes" id="UP000019151">
    <property type="component" value="Chromosome"/>
</dbReference>
<dbReference type="KEGG" id="gba:J421_4491"/>
<keyword evidence="10 14" id="KW-0093">Biotin biosynthesis</keyword>
<proteinExistence type="inferred from homology"/>
<comment type="cofactor">
    <cofactor evidence="14 15">
        <name>[4Fe-4S] cluster</name>
        <dbReference type="ChEBI" id="CHEBI:49883"/>
    </cofactor>
    <text evidence="14 15">Binds 1 [4Fe-4S] cluster. The cluster is coordinated with 3 cysteines and an exchangeable S-adenosyl-L-methionine.</text>
</comment>
<evidence type="ECO:0000313" key="17">
    <source>
        <dbReference type="EMBL" id="AHG92028.1"/>
    </source>
</evidence>
<dbReference type="InterPro" id="IPR024177">
    <property type="entry name" value="Biotin_synthase"/>
</dbReference>
<feature type="domain" description="Radical SAM core" evidence="16">
    <location>
        <begin position="50"/>
        <end position="276"/>
    </location>
</feature>
<reference evidence="17 18" key="1">
    <citation type="journal article" date="2014" name="Genome Announc.">
        <title>Genome Sequence and Methylome of Soil Bacterium Gemmatirosa kalamazoonensis KBS708T, a Member of the Rarely Cultivated Gemmatimonadetes Phylum.</title>
        <authorList>
            <person name="Debruyn J.M."/>
            <person name="Radosevich M."/>
            <person name="Wommack K.E."/>
            <person name="Polson S.W."/>
            <person name="Hauser L.J."/>
            <person name="Fawaz M.N."/>
            <person name="Korlach J."/>
            <person name="Tsai Y.C."/>
        </authorList>
    </citation>
    <scope>NUCLEOTIDE SEQUENCE [LARGE SCALE GENOMIC DNA]</scope>
    <source>
        <strain evidence="17 18">KBS708</strain>
    </source>
</reference>
<keyword evidence="9 14" id="KW-0479">Metal-binding</keyword>
<dbReference type="SMART" id="SM00876">
    <property type="entry name" value="BATS"/>
    <property type="match status" value="1"/>
</dbReference>
<evidence type="ECO:0000256" key="9">
    <source>
        <dbReference type="ARBA" id="ARBA00022723"/>
    </source>
</evidence>
<protein>
    <recommendedName>
        <fullName evidence="4 14">Biotin synthase</fullName>
        <ecNumber evidence="4 14">2.8.1.6</ecNumber>
    </recommendedName>
</protein>
<evidence type="ECO:0000259" key="16">
    <source>
        <dbReference type="PROSITE" id="PS51918"/>
    </source>
</evidence>
<dbReference type="EC" id="2.8.1.6" evidence="4 14"/>
<evidence type="ECO:0000256" key="14">
    <source>
        <dbReference type="HAMAP-Rule" id="MF_01694"/>
    </source>
</evidence>
<dbReference type="SMART" id="SM00729">
    <property type="entry name" value="Elp3"/>
    <property type="match status" value="1"/>
</dbReference>
<evidence type="ECO:0000256" key="10">
    <source>
        <dbReference type="ARBA" id="ARBA00022756"/>
    </source>
</evidence>
<dbReference type="NCBIfam" id="TIGR00433">
    <property type="entry name" value="bioB"/>
    <property type="match status" value="1"/>
</dbReference>
<dbReference type="InterPro" id="IPR058240">
    <property type="entry name" value="rSAM_sf"/>
</dbReference>
<dbReference type="InterPro" id="IPR007197">
    <property type="entry name" value="rSAM"/>
</dbReference>
<evidence type="ECO:0000256" key="13">
    <source>
        <dbReference type="ARBA" id="ARBA00051157"/>
    </source>
</evidence>
<feature type="binding site" evidence="14 15">
    <location>
        <position position="72"/>
    </location>
    <ligand>
        <name>[4Fe-4S] cluster</name>
        <dbReference type="ChEBI" id="CHEBI:49883"/>
        <note>4Fe-4S-S-AdoMet</note>
    </ligand>
</feature>
<feature type="binding site" evidence="14 15">
    <location>
        <position position="69"/>
    </location>
    <ligand>
        <name>[4Fe-4S] cluster</name>
        <dbReference type="ChEBI" id="CHEBI:49883"/>
        <note>4Fe-4S-S-AdoMet</note>
    </ligand>
</feature>
<feature type="binding site" evidence="14 15">
    <location>
        <position position="201"/>
    </location>
    <ligand>
        <name>[2Fe-2S] cluster</name>
        <dbReference type="ChEBI" id="CHEBI:190135"/>
    </ligand>
</feature>
<dbReference type="SUPFAM" id="SSF102114">
    <property type="entry name" value="Radical SAM enzymes"/>
    <property type="match status" value="1"/>
</dbReference>
<dbReference type="SFLD" id="SFLDG01278">
    <property type="entry name" value="biotin_synthase_like"/>
    <property type="match status" value="1"/>
</dbReference>
<organism evidence="17 18">
    <name type="scientific">Gemmatirosa kalamazoonensis</name>
    <dbReference type="NCBI Taxonomy" id="861299"/>
    <lineage>
        <taxon>Bacteria</taxon>
        <taxon>Pseudomonadati</taxon>
        <taxon>Gemmatimonadota</taxon>
        <taxon>Gemmatimonadia</taxon>
        <taxon>Gemmatimonadales</taxon>
        <taxon>Gemmatimonadaceae</taxon>
        <taxon>Gemmatirosa</taxon>
    </lineage>
</organism>
<feature type="binding site" evidence="14 15">
    <location>
        <position position="109"/>
    </location>
    <ligand>
        <name>[2Fe-2S] cluster</name>
        <dbReference type="ChEBI" id="CHEBI:190135"/>
    </ligand>
</feature>
<feature type="binding site" evidence="14 15">
    <location>
        <position position="271"/>
    </location>
    <ligand>
        <name>[2Fe-2S] cluster</name>
        <dbReference type="ChEBI" id="CHEBI:190135"/>
    </ligand>
</feature>
<dbReference type="InterPro" id="IPR010722">
    <property type="entry name" value="BATS_dom"/>
</dbReference>
<dbReference type="HOGENOM" id="CLU_033172_2_1_0"/>
<evidence type="ECO:0000256" key="8">
    <source>
        <dbReference type="ARBA" id="ARBA00022714"/>
    </source>
</evidence>
<dbReference type="GO" id="GO:0009102">
    <property type="term" value="P:biotin biosynthetic process"/>
    <property type="evidence" value="ECO:0007669"/>
    <property type="project" value="UniProtKB-UniRule"/>
</dbReference>
<dbReference type="InterPro" id="IPR006638">
    <property type="entry name" value="Elp3/MiaA/NifB-like_rSAM"/>
</dbReference>
<dbReference type="RefSeq" id="WP_025413459.1">
    <property type="nucleotide sequence ID" value="NZ_CP007128.1"/>
</dbReference>
<comment type="similarity">
    <text evidence="2 14">Belongs to the radical SAM superfamily. Biotin synthase family.</text>
</comment>
<feature type="binding site" evidence="14 15">
    <location>
        <position position="65"/>
    </location>
    <ligand>
        <name>[4Fe-4S] cluster</name>
        <dbReference type="ChEBI" id="CHEBI:49883"/>
        <note>4Fe-4S-S-AdoMet</note>
    </ligand>
</feature>
<evidence type="ECO:0000256" key="15">
    <source>
        <dbReference type="PIRSR" id="PIRSR001619-1"/>
    </source>
</evidence>
<dbReference type="InterPro" id="IPR013785">
    <property type="entry name" value="Aldolase_TIM"/>
</dbReference>
<dbReference type="SFLD" id="SFLDS00029">
    <property type="entry name" value="Radical_SAM"/>
    <property type="match status" value="1"/>
</dbReference>
<dbReference type="PANTHER" id="PTHR22976:SF2">
    <property type="entry name" value="BIOTIN SYNTHASE, MITOCHONDRIAL"/>
    <property type="match status" value="1"/>
</dbReference>
<keyword evidence="12 14" id="KW-0411">Iron-sulfur</keyword>
<evidence type="ECO:0000256" key="7">
    <source>
        <dbReference type="ARBA" id="ARBA00022691"/>
    </source>
</evidence>
<keyword evidence="6 14" id="KW-0808">Transferase</keyword>
<evidence type="ECO:0000256" key="1">
    <source>
        <dbReference type="ARBA" id="ARBA00004942"/>
    </source>
</evidence>
<evidence type="ECO:0000256" key="12">
    <source>
        <dbReference type="ARBA" id="ARBA00023014"/>
    </source>
</evidence>
<keyword evidence="8 14" id="KW-0001">2Fe-2S</keyword>
<comment type="cofactor">
    <cofactor evidence="14">
        <name>[2Fe-2S] cluster</name>
        <dbReference type="ChEBI" id="CHEBI:190135"/>
    </cofactor>
    <text evidence="14">Binds 1 [2Fe-2S] cluster. The cluster is coordinated with 3 cysteines and 1 arginine.</text>
</comment>
<sequence length="351" mass="38419">MPNWSEFADRALAGEPLTRDEARAVLAAPDDALLDQLAAAYRVRRQHWGNRVRLHFLLNAQSGLCPEDCGYCSQSKVSAAEIEKYPMLAREKILDAAERAARLKAGTFCMVISGRTPGGRVFEKVLDAVREVKARHDLRVCACLGLLSEAQAVALKEAGVTQVNHNLNTSRRYTPDVVTTHTFDDRVATVEHVKAAGLKTCSGGIVGMGETDDDVIDLALSLRELEVRSVPVNFLIPVPGTPFETVRALDPRRCLRVLCLYRFLLPSQEIRIAGGREVHLRSMQVMGLYPANSIFIGDYLTTQGAAARADLEMIRDAGFVLEAPDGSAYAGDPLADLPESYPRAPLPMIHV</sequence>
<dbReference type="GO" id="GO:0051537">
    <property type="term" value="F:2 iron, 2 sulfur cluster binding"/>
    <property type="evidence" value="ECO:0007669"/>
    <property type="project" value="UniProtKB-KW"/>
</dbReference>
<keyword evidence="18" id="KW-1185">Reference proteome</keyword>
<feature type="binding site" evidence="14 15">
    <location>
        <position position="141"/>
    </location>
    <ligand>
        <name>[2Fe-2S] cluster</name>
        <dbReference type="ChEBI" id="CHEBI:190135"/>
    </ligand>
</feature>
<dbReference type="GO" id="GO:0005506">
    <property type="term" value="F:iron ion binding"/>
    <property type="evidence" value="ECO:0007669"/>
    <property type="project" value="UniProtKB-UniRule"/>
</dbReference>
<dbReference type="HAMAP" id="MF_01694">
    <property type="entry name" value="BioB"/>
    <property type="match status" value="1"/>
</dbReference>
<dbReference type="UniPathway" id="UPA00078">
    <property type="reaction ID" value="UER00162"/>
</dbReference>
<dbReference type="InterPro" id="IPR002684">
    <property type="entry name" value="Biotin_synth/BioAB"/>
</dbReference>
<dbReference type="PROSITE" id="PS51918">
    <property type="entry name" value="RADICAL_SAM"/>
    <property type="match status" value="1"/>
</dbReference>
<dbReference type="SFLD" id="SFLDG01060">
    <property type="entry name" value="BATS_domain_containing"/>
    <property type="match status" value="1"/>
</dbReference>
<keyword evidence="7 14" id="KW-0949">S-adenosyl-L-methionine</keyword>
<dbReference type="GO" id="GO:0051539">
    <property type="term" value="F:4 iron, 4 sulfur cluster binding"/>
    <property type="evidence" value="ECO:0007669"/>
    <property type="project" value="UniProtKB-KW"/>
</dbReference>
<dbReference type="OrthoDB" id="9786826at2"/>
<dbReference type="PANTHER" id="PTHR22976">
    <property type="entry name" value="BIOTIN SYNTHASE"/>
    <property type="match status" value="1"/>
</dbReference>
<dbReference type="PATRIC" id="fig|861299.3.peg.4546"/>
<comment type="subunit">
    <text evidence="3 14">Homodimer.</text>
</comment>
<evidence type="ECO:0000256" key="5">
    <source>
        <dbReference type="ARBA" id="ARBA00022485"/>
    </source>
</evidence>
<dbReference type="STRING" id="861299.J421_4491"/>
<comment type="cofactor">
    <cofactor evidence="15">
        <name>[2Fe-2S] cluster</name>
        <dbReference type="ChEBI" id="CHEBI:190135"/>
    </cofactor>
    <text evidence="15">Binds 1 [2Fe-2S] cluster. The cluster is coordinated with 3 cysteines and 1 arginine.</text>
</comment>
<dbReference type="Gene3D" id="3.20.20.70">
    <property type="entry name" value="Aldolase class I"/>
    <property type="match status" value="1"/>
</dbReference>
<dbReference type="EMBL" id="CP007128">
    <property type="protein sequence ID" value="AHG92028.1"/>
    <property type="molecule type" value="Genomic_DNA"/>
</dbReference>
<evidence type="ECO:0000256" key="11">
    <source>
        <dbReference type="ARBA" id="ARBA00023004"/>
    </source>
</evidence>
<dbReference type="eggNOG" id="COG0502">
    <property type="taxonomic scope" value="Bacteria"/>
</dbReference>
<evidence type="ECO:0000313" key="18">
    <source>
        <dbReference type="Proteomes" id="UP000019151"/>
    </source>
</evidence>
<comment type="function">
    <text evidence="14">Catalyzes the conversion of dethiobiotin (DTB) to biotin by the insertion of a sulfur atom into dethiobiotin via a radical-based mechanism.</text>
</comment>
<keyword evidence="5 14" id="KW-0004">4Fe-4S</keyword>
<dbReference type="CDD" id="cd01335">
    <property type="entry name" value="Radical_SAM"/>
    <property type="match status" value="1"/>
</dbReference>
<gene>
    <name evidence="14" type="primary">bioB</name>
    <name evidence="17" type="ORF">J421_4491</name>
</gene>
<dbReference type="GO" id="GO:0004076">
    <property type="term" value="F:biotin synthase activity"/>
    <property type="evidence" value="ECO:0007669"/>
    <property type="project" value="UniProtKB-UniRule"/>
</dbReference>
<dbReference type="PIRSF" id="PIRSF001619">
    <property type="entry name" value="Biotin_synth"/>
    <property type="match status" value="1"/>
</dbReference>
<evidence type="ECO:0000256" key="4">
    <source>
        <dbReference type="ARBA" id="ARBA00012236"/>
    </source>
</evidence>